<dbReference type="RefSeq" id="WP_102884414.1">
    <property type="nucleotide sequence ID" value="NZ_CANLFJ010000006.1"/>
</dbReference>
<evidence type="ECO:0000313" key="2">
    <source>
        <dbReference type="Proteomes" id="UP000236447"/>
    </source>
</evidence>
<dbReference type="Proteomes" id="UP000236447">
    <property type="component" value="Plasmid pP88_a"/>
</dbReference>
<proteinExistence type="predicted"/>
<dbReference type="InterPro" id="IPR035093">
    <property type="entry name" value="RelE/ParE_toxin_dom_sf"/>
</dbReference>
<reference evidence="1 2" key="1">
    <citation type="journal article" date="2017" name="Front. Microbiol.">
        <title>Phaeobacter piscinae sp. nov., a species of the Roseobacter group and potential aquaculture probiont.</title>
        <authorList>
            <person name="Sonnenschein E.C."/>
            <person name="Phippen C.B.W."/>
            <person name="Nielsen K.F."/>
            <person name="Mateiu R.V."/>
            <person name="Melchiorsen J."/>
            <person name="Gram L."/>
            <person name="Overmann J."/>
            <person name="Freese H.M."/>
        </authorList>
    </citation>
    <scope>NUCLEOTIDE SEQUENCE [LARGE SCALE GENOMIC DNA]</scope>
    <source>
        <strain evidence="1 2">P88</strain>
        <plasmid evidence="2">pp88_a</plasmid>
    </source>
</reference>
<name>A0A2I7KEU1_9RHOB</name>
<sequence>MIYRVDRAEAIDRDLEAIFDFLFEAAISFGENTETAFERAATRLAEIDDAIDTLGRAPHQGTLRTDIAPGLRSVTKGRAIFYFDLNEADQQLRVLAVFFGGQDHQRRMLLRALGHDEAPPEI</sequence>
<keyword evidence="1" id="KW-0614">Plasmid</keyword>
<reference evidence="1 2" key="2">
    <citation type="journal article" date="2017" name="Genome Biol. Evol.">
        <title>Trajectories and Drivers of Genome Evolution in Surface-Associated Marine Phaeobacter.</title>
        <authorList>
            <person name="Freese H.M."/>
            <person name="Sikorski J."/>
            <person name="Bunk B."/>
            <person name="Scheuner C."/>
            <person name="Meier-Kolthoff J.P."/>
            <person name="Sproer C."/>
            <person name="Gram L."/>
            <person name="Overmann J."/>
        </authorList>
    </citation>
    <scope>NUCLEOTIDE SEQUENCE [LARGE SCALE GENOMIC DNA]</scope>
    <source>
        <strain evidence="1 2">P88</strain>
        <plasmid evidence="2">pp88_a</plasmid>
    </source>
</reference>
<dbReference type="Gene3D" id="3.30.2310.20">
    <property type="entry name" value="RelE-like"/>
    <property type="match status" value="1"/>
</dbReference>
<gene>
    <name evidence="1" type="ORF">PhaeoP88_03797</name>
</gene>
<protein>
    <submittedName>
        <fullName evidence="1">Plasmid stabilization system protein</fullName>
    </submittedName>
</protein>
<geneLocation type="plasmid" evidence="2">
    <name>pp88_a</name>
</geneLocation>
<organism evidence="1 2">
    <name type="scientific">Phaeobacter inhibens</name>
    <dbReference type="NCBI Taxonomy" id="221822"/>
    <lineage>
        <taxon>Bacteria</taxon>
        <taxon>Pseudomonadati</taxon>
        <taxon>Pseudomonadota</taxon>
        <taxon>Alphaproteobacteria</taxon>
        <taxon>Rhodobacterales</taxon>
        <taxon>Roseobacteraceae</taxon>
        <taxon>Phaeobacter</taxon>
    </lineage>
</organism>
<accession>A0A2I7KEU1</accession>
<dbReference type="EMBL" id="CP010726">
    <property type="protein sequence ID" value="AUR01110.1"/>
    <property type="molecule type" value="Genomic_DNA"/>
</dbReference>
<dbReference type="AlphaFoldDB" id="A0A2I7KEU1"/>
<evidence type="ECO:0000313" key="1">
    <source>
        <dbReference type="EMBL" id="AUR01110.1"/>
    </source>
</evidence>